<evidence type="ECO:0000256" key="1">
    <source>
        <dbReference type="SAM" id="MobiDB-lite"/>
    </source>
</evidence>
<keyword evidence="2" id="KW-0812">Transmembrane</keyword>
<evidence type="ECO:0000256" key="2">
    <source>
        <dbReference type="SAM" id="Phobius"/>
    </source>
</evidence>
<proteinExistence type="predicted"/>
<keyword evidence="2" id="KW-0472">Membrane</keyword>
<keyword evidence="4" id="KW-1185">Reference proteome</keyword>
<dbReference type="InterPro" id="IPR018750">
    <property type="entry name" value="DUF2306_membrane"/>
</dbReference>
<evidence type="ECO:0000313" key="4">
    <source>
        <dbReference type="Proteomes" id="UP000651728"/>
    </source>
</evidence>
<dbReference type="Proteomes" id="UP000651728">
    <property type="component" value="Unassembled WGS sequence"/>
</dbReference>
<evidence type="ECO:0000313" key="3">
    <source>
        <dbReference type="EMBL" id="GIH35831.1"/>
    </source>
</evidence>
<sequence length="247" mass="27555">MIPDTERTAPRATPVRRPEGRPGGRPAAPAARRPRAWWRRPWIIPLGIVVAAFLAYELPPYLTLDPARARVVLPAGFPPKYAVLIGHIVFGTVAQVTIFLQMWPWLRRRHPAVHRWSGRVYVFAGAIPSAVAAVVMLPFTPVPGRVGVSTAAVLWLVTTVMGYLMARRRRFAEHRRWMLYNFAIVAGVNYTGLAVVVVGTHLPVAVDPVYLIEAARWLGWVVNLVVVQWWLDRRRTRPAAGFAGLAG</sequence>
<keyword evidence="2" id="KW-1133">Transmembrane helix</keyword>
<feature type="transmembrane region" description="Helical" evidence="2">
    <location>
        <begin position="146"/>
        <end position="166"/>
    </location>
</feature>
<feature type="transmembrane region" description="Helical" evidence="2">
    <location>
        <begin position="120"/>
        <end position="140"/>
    </location>
</feature>
<feature type="region of interest" description="Disordered" evidence="1">
    <location>
        <begin position="1"/>
        <end position="30"/>
    </location>
</feature>
<reference evidence="3 4" key="1">
    <citation type="submission" date="2021-01" db="EMBL/GenBank/DDBJ databases">
        <title>Whole genome shotgun sequence of Microbispora amethystogenes NBRC 101907.</title>
        <authorList>
            <person name="Komaki H."/>
            <person name="Tamura T."/>
        </authorList>
    </citation>
    <scope>NUCLEOTIDE SEQUENCE [LARGE SCALE GENOMIC DNA]</scope>
    <source>
        <strain evidence="3 4">NBRC 101907</strain>
    </source>
</reference>
<dbReference type="EMBL" id="BOOB01000050">
    <property type="protein sequence ID" value="GIH35831.1"/>
    <property type="molecule type" value="Genomic_DNA"/>
</dbReference>
<dbReference type="RefSeq" id="WP_239101726.1">
    <property type="nucleotide sequence ID" value="NZ_BAABEJ010000004.1"/>
</dbReference>
<feature type="transmembrane region" description="Helical" evidence="2">
    <location>
        <begin position="178"/>
        <end position="202"/>
    </location>
</feature>
<accession>A0ABQ4FLX9</accession>
<comment type="caution">
    <text evidence="3">The sequence shown here is derived from an EMBL/GenBank/DDBJ whole genome shotgun (WGS) entry which is preliminary data.</text>
</comment>
<feature type="transmembrane region" description="Helical" evidence="2">
    <location>
        <begin position="81"/>
        <end position="100"/>
    </location>
</feature>
<name>A0ABQ4FLX9_9ACTN</name>
<feature type="transmembrane region" description="Helical" evidence="2">
    <location>
        <begin position="42"/>
        <end position="61"/>
    </location>
</feature>
<organism evidence="3 4">
    <name type="scientific">Microbispora amethystogenes</name>
    <dbReference type="NCBI Taxonomy" id="1427754"/>
    <lineage>
        <taxon>Bacteria</taxon>
        <taxon>Bacillati</taxon>
        <taxon>Actinomycetota</taxon>
        <taxon>Actinomycetes</taxon>
        <taxon>Streptosporangiales</taxon>
        <taxon>Streptosporangiaceae</taxon>
        <taxon>Microbispora</taxon>
    </lineage>
</organism>
<dbReference type="Pfam" id="PF10067">
    <property type="entry name" value="DUF2306"/>
    <property type="match status" value="1"/>
</dbReference>
<evidence type="ECO:0008006" key="5">
    <source>
        <dbReference type="Google" id="ProtNLM"/>
    </source>
</evidence>
<gene>
    <name evidence="3" type="ORF">Mam01_59950</name>
</gene>
<feature type="transmembrane region" description="Helical" evidence="2">
    <location>
        <begin position="214"/>
        <end position="231"/>
    </location>
</feature>
<protein>
    <recommendedName>
        <fullName evidence="5">DUF2306 domain-containing protein</fullName>
    </recommendedName>
</protein>